<evidence type="ECO:0000259" key="11">
    <source>
        <dbReference type="PROSITE" id="PS50011"/>
    </source>
</evidence>
<dbReference type="PANTHER" id="PTHR24343:SF137">
    <property type="entry name" value="SERINE_THREONINE-PROTEIN KINASE HRK1"/>
    <property type="match status" value="1"/>
</dbReference>
<dbReference type="EMBL" id="MU864356">
    <property type="protein sequence ID" value="KAK4191964.1"/>
    <property type="molecule type" value="Genomic_DNA"/>
</dbReference>
<evidence type="ECO:0000256" key="8">
    <source>
        <dbReference type="ARBA" id="ARBA00048679"/>
    </source>
</evidence>
<reference evidence="12" key="1">
    <citation type="journal article" date="2023" name="Mol. Phylogenet. Evol.">
        <title>Genome-scale phylogeny and comparative genomics of the fungal order Sordariales.</title>
        <authorList>
            <person name="Hensen N."/>
            <person name="Bonometti L."/>
            <person name="Westerberg I."/>
            <person name="Brannstrom I.O."/>
            <person name="Guillou S."/>
            <person name="Cros-Aarteil S."/>
            <person name="Calhoun S."/>
            <person name="Haridas S."/>
            <person name="Kuo A."/>
            <person name="Mondo S."/>
            <person name="Pangilinan J."/>
            <person name="Riley R."/>
            <person name="LaButti K."/>
            <person name="Andreopoulos B."/>
            <person name="Lipzen A."/>
            <person name="Chen C."/>
            <person name="Yan M."/>
            <person name="Daum C."/>
            <person name="Ng V."/>
            <person name="Clum A."/>
            <person name="Steindorff A."/>
            <person name="Ohm R.A."/>
            <person name="Martin F."/>
            <person name="Silar P."/>
            <person name="Natvig D.O."/>
            <person name="Lalanne C."/>
            <person name="Gautier V."/>
            <person name="Ament-Velasquez S.L."/>
            <person name="Kruys A."/>
            <person name="Hutchinson M.I."/>
            <person name="Powell A.J."/>
            <person name="Barry K."/>
            <person name="Miller A.N."/>
            <person name="Grigoriev I.V."/>
            <person name="Debuchy R."/>
            <person name="Gladieux P."/>
            <person name="Hiltunen Thoren M."/>
            <person name="Johannesson H."/>
        </authorList>
    </citation>
    <scope>NUCLEOTIDE SEQUENCE</scope>
    <source>
        <strain evidence="12">PSN309</strain>
    </source>
</reference>
<dbReference type="EC" id="2.7.11.1" evidence="1"/>
<evidence type="ECO:0000313" key="13">
    <source>
        <dbReference type="Proteomes" id="UP001302126"/>
    </source>
</evidence>
<feature type="compositionally biased region" description="Basic and acidic residues" evidence="10">
    <location>
        <begin position="220"/>
        <end position="234"/>
    </location>
</feature>
<dbReference type="CDD" id="cd13994">
    <property type="entry name" value="STKc_HAL4_like"/>
    <property type="match status" value="1"/>
</dbReference>
<feature type="region of interest" description="Disordered" evidence="10">
    <location>
        <begin position="649"/>
        <end position="671"/>
    </location>
</feature>
<accession>A0AAN7AMB1</accession>
<feature type="compositionally biased region" description="Basic and acidic residues" evidence="10">
    <location>
        <begin position="113"/>
        <end position="127"/>
    </location>
</feature>
<dbReference type="PROSITE" id="PS00107">
    <property type="entry name" value="PROTEIN_KINASE_ATP"/>
    <property type="match status" value="1"/>
</dbReference>
<feature type="binding site" evidence="9">
    <location>
        <position position="423"/>
    </location>
    <ligand>
        <name>ATP</name>
        <dbReference type="ChEBI" id="CHEBI:30616"/>
    </ligand>
</feature>
<evidence type="ECO:0000256" key="7">
    <source>
        <dbReference type="ARBA" id="ARBA00047899"/>
    </source>
</evidence>
<dbReference type="SMART" id="SM00220">
    <property type="entry name" value="S_TKc"/>
    <property type="match status" value="1"/>
</dbReference>
<comment type="catalytic activity">
    <reaction evidence="8">
        <text>L-seryl-[protein] + ATP = O-phospho-L-seryl-[protein] + ADP + H(+)</text>
        <dbReference type="Rhea" id="RHEA:17989"/>
        <dbReference type="Rhea" id="RHEA-COMP:9863"/>
        <dbReference type="Rhea" id="RHEA-COMP:11604"/>
        <dbReference type="ChEBI" id="CHEBI:15378"/>
        <dbReference type="ChEBI" id="CHEBI:29999"/>
        <dbReference type="ChEBI" id="CHEBI:30616"/>
        <dbReference type="ChEBI" id="CHEBI:83421"/>
        <dbReference type="ChEBI" id="CHEBI:456216"/>
        <dbReference type="EC" id="2.7.11.1"/>
    </reaction>
</comment>
<evidence type="ECO:0000313" key="12">
    <source>
        <dbReference type="EMBL" id="KAK4191964.1"/>
    </source>
</evidence>
<reference evidence="12" key="2">
    <citation type="submission" date="2023-05" db="EMBL/GenBank/DDBJ databases">
        <authorList>
            <consortium name="Lawrence Berkeley National Laboratory"/>
            <person name="Steindorff A."/>
            <person name="Hensen N."/>
            <person name="Bonometti L."/>
            <person name="Westerberg I."/>
            <person name="Brannstrom I.O."/>
            <person name="Guillou S."/>
            <person name="Cros-Aarteil S."/>
            <person name="Calhoun S."/>
            <person name="Haridas S."/>
            <person name="Kuo A."/>
            <person name="Mondo S."/>
            <person name="Pangilinan J."/>
            <person name="Riley R."/>
            <person name="Labutti K."/>
            <person name="Andreopoulos B."/>
            <person name="Lipzen A."/>
            <person name="Chen C."/>
            <person name="Yanf M."/>
            <person name="Daum C."/>
            <person name="Ng V."/>
            <person name="Clum A."/>
            <person name="Ohm R."/>
            <person name="Martin F."/>
            <person name="Silar P."/>
            <person name="Natvig D."/>
            <person name="Lalanne C."/>
            <person name="Gautier V."/>
            <person name="Ament-Velasquez S.L."/>
            <person name="Kruys A."/>
            <person name="Hutchinson M.I."/>
            <person name="Powell A.J."/>
            <person name="Barry K."/>
            <person name="Miller A.N."/>
            <person name="Grigoriev I.V."/>
            <person name="Debuchy R."/>
            <person name="Gladieux P."/>
            <person name="Thoren M.H."/>
            <person name="Johannesson H."/>
        </authorList>
    </citation>
    <scope>NUCLEOTIDE SEQUENCE</scope>
    <source>
        <strain evidence="12">PSN309</strain>
    </source>
</reference>
<dbReference type="SUPFAM" id="SSF56112">
    <property type="entry name" value="Protein kinase-like (PK-like)"/>
    <property type="match status" value="1"/>
</dbReference>
<dbReference type="Pfam" id="PF00069">
    <property type="entry name" value="Pkinase"/>
    <property type="match status" value="1"/>
</dbReference>
<dbReference type="FunFam" id="1.10.510.10:FF:000595">
    <property type="entry name" value="Protein kinase, putative (AFU_orthologue AFUA_5G11840)"/>
    <property type="match status" value="1"/>
</dbReference>
<proteinExistence type="predicted"/>
<comment type="catalytic activity">
    <reaction evidence="7">
        <text>L-threonyl-[protein] + ATP = O-phospho-L-threonyl-[protein] + ADP + H(+)</text>
        <dbReference type="Rhea" id="RHEA:46608"/>
        <dbReference type="Rhea" id="RHEA-COMP:11060"/>
        <dbReference type="Rhea" id="RHEA-COMP:11605"/>
        <dbReference type="ChEBI" id="CHEBI:15378"/>
        <dbReference type="ChEBI" id="CHEBI:30013"/>
        <dbReference type="ChEBI" id="CHEBI:30616"/>
        <dbReference type="ChEBI" id="CHEBI:61977"/>
        <dbReference type="ChEBI" id="CHEBI:456216"/>
        <dbReference type="EC" id="2.7.11.1"/>
    </reaction>
</comment>
<feature type="region of interest" description="Disordered" evidence="10">
    <location>
        <begin position="350"/>
        <end position="386"/>
    </location>
</feature>
<evidence type="ECO:0000256" key="6">
    <source>
        <dbReference type="ARBA" id="ARBA00022840"/>
    </source>
</evidence>
<dbReference type="PANTHER" id="PTHR24343">
    <property type="entry name" value="SERINE/THREONINE KINASE"/>
    <property type="match status" value="1"/>
</dbReference>
<keyword evidence="6 9" id="KW-0067">ATP-binding</keyword>
<dbReference type="PROSITE" id="PS50011">
    <property type="entry name" value="PROTEIN_KINASE_DOM"/>
    <property type="match status" value="1"/>
</dbReference>
<feature type="compositionally biased region" description="Basic and acidic residues" evidence="10">
    <location>
        <begin position="649"/>
        <end position="658"/>
    </location>
</feature>
<dbReference type="InterPro" id="IPR008271">
    <property type="entry name" value="Ser/Thr_kinase_AS"/>
</dbReference>
<evidence type="ECO:0000256" key="5">
    <source>
        <dbReference type="ARBA" id="ARBA00022777"/>
    </source>
</evidence>
<keyword evidence="2" id="KW-0723">Serine/threonine-protein kinase</keyword>
<organism evidence="12 13">
    <name type="scientific">Podospora australis</name>
    <dbReference type="NCBI Taxonomy" id="1536484"/>
    <lineage>
        <taxon>Eukaryota</taxon>
        <taxon>Fungi</taxon>
        <taxon>Dikarya</taxon>
        <taxon>Ascomycota</taxon>
        <taxon>Pezizomycotina</taxon>
        <taxon>Sordariomycetes</taxon>
        <taxon>Sordariomycetidae</taxon>
        <taxon>Sordariales</taxon>
        <taxon>Podosporaceae</taxon>
        <taxon>Podospora</taxon>
    </lineage>
</organism>
<comment type="caution">
    <text evidence="12">The sequence shown here is derived from an EMBL/GenBank/DDBJ whole genome shotgun (WGS) entry which is preliminary data.</text>
</comment>
<name>A0AAN7AMB1_9PEZI</name>
<feature type="compositionally biased region" description="Basic and acidic residues" evidence="10">
    <location>
        <begin position="79"/>
        <end position="97"/>
    </location>
</feature>
<dbReference type="Proteomes" id="UP001302126">
    <property type="component" value="Unassembled WGS sequence"/>
</dbReference>
<dbReference type="PROSITE" id="PS00108">
    <property type="entry name" value="PROTEIN_KINASE_ST"/>
    <property type="match status" value="1"/>
</dbReference>
<keyword evidence="4 9" id="KW-0547">Nucleotide-binding</keyword>
<evidence type="ECO:0000256" key="4">
    <source>
        <dbReference type="ARBA" id="ARBA00022741"/>
    </source>
</evidence>
<keyword evidence="3" id="KW-0808">Transferase</keyword>
<dbReference type="GO" id="GO:0005829">
    <property type="term" value="C:cytosol"/>
    <property type="evidence" value="ECO:0007669"/>
    <property type="project" value="TreeGrafter"/>
</dbReference>
<evidence type="ECO:0000256" key="1">
    <source>
        <dbReference type="ARBA" id="ARBA00012513"/>
    </source>
</evidence>
<dbReference type="InterPro" id="IPR011009">
    <property type="entry name" value="Kinase-like_dom_sf"/>
</dbReference>
<feature type="region of interest" description="Disordered" evidence="10">
    <location>
        <begin position="726"/>
        <end position="748"/>
    </location>
</feature>
<keyword evidence="5" id="KW-0418">Kinase</keyword>
<feature type="compositionally biased region" description="Basic and acidic residues" evidence="10">
    <location>
        <begin position="322"/>
        <end position="334"/>
    </location>
</feature>
<evidence type="ECO:0000256" key="10">
    <source>
        <dbReference type="SAM" id="MobiDB-lite"/>
    </source>
</evidence>
<feature type="region of interest" description="Disordered" evidence="10">
    <location>
        <begin position="1"/>
        <end position="338"/>
    </location>
</feature>
<keyword evidence="13" id="KW-1185">Reference proteome</keyword>
<evidence type="ECO:0000256" key="2">
    <source>
        <dbReference type="ARBA" id="ARBA00022527"/>
    </source>
</evidence>
<dbReference type="GO" id="GO:0004674">
    <property type="term" value="F:protein serine/threonine kinase activity"/>
    <property type="evidence" value="ECO:0007669"/>
    <property type="project" value="UniProtKB-KW"/>
</dbReference>
<evidence type="ECO:0000256" key="3">
    <source>
        <dbReference type="ARBA" id="ARBA00022679"/>
    </source>
</evidence>
<dbReference type="AlphaFoldDB" id="A0AAN7AMB1"/>
<sequence length="748" mass="82338">MVTTSAQEPEGHRDIQNKEALQAETNPPAEESLQPNSPPAVRFKSTIEEINPEDASNYNGLPPNGVSLGEPGQEVTPEQIRDLSERLKGCPLQERRMNIFSYEPFSLPASRTVSREDDSRSPSREPTRSSASHGSPHINAHTTAKNPEMHTPPLSPAGTDNIEGSKKEPAGDRDRLGRMPDIITPQDSLHEPSSPNPSRLSVQHPETERERSSRRPATSDGREHSQQSLGDHRKGLFSLGAPSGGNSPSSSVPPSRDSSPSRAAAASQFYTRQAPPPGEANDPYSASKRQAQKGIEPRFVFTRKARKQASPSSSTLSLPRVSGDKRLPTDDGIAHSRNSSMADLKRFFKLGPGSKKRTSSPAASVRSGLKTPPSAAKSSQIPFDNDHGLTSKYGKLGKVLGAGAGGSVRLMKRAEDSVVFAVKEFRPRHSYETEREYVKKLTAEYCMGSSLHHGNIIETLDIVQEKGKWYEVMEYAPYDLFAIVMTGKMSREEVTCCFLQILSGVTYLHSMGLAHRDLKLDNVVVSEHGIMKIIDFGSAHVFRYPFESGLNLASGIVGSDPYLAPEVYDEKKYDPQAVDIWSLAIIYCCMSLRRFPWKLPRLSDSSFKLFAADPTPGHDPKKLILPPSASMTALSDTPARDFDPQAIRERAQTERVERSTPTTSGQDGERKEVIRGPWRILRLLPRDSRHVIGRMLDLDPKTRATMSEILEDPWVADTVICRQNGPGHVVNADDHTHVLEPPSPPAPK</sequence>
<feature type="compositionally biased region" description="Basic and acidic residues" evidence="10">
    <location>
        <begin position="163"/>
        <end position="178"/>
    </location>
</feature>
<dbReference type="GO" id="GO:0005524">
    <property type="term" value="F:ATP binding"/>
    <property type="evidence" value="ECO:0007669"/>
    <property type="project" value="UniProtKB-UniRule"/>
</dbReference>
<evidence type="ECO:0000256" key="9">
    <source>
        <dbReference type="PROSITE-ProRule" id="PRU10141"/>
    </source>
</evidence>
<feature type="compositionally biased region" description="Polar residues" evidence="10">
    <location>
        <begin position="185"/>
        <end position="201"/>
    </location>
</feature>
<feature type="domain" description="Protein kinase" evidence="11">
    <location>
        <begin position="394"/>
        <end position="715"/>
    </location>
</feature>
<dbReference type="InterPro" id="IPR000719">
    <property type="entry name" value="Prot_kinase_dom"/>
</dbReference>
<dbReference type="InterPro" id="IPR017441">
    <property type="entry name" value="Protein_kinase_ATP_BS"/>
</dbReference>
<gene>
    <name evidence="12" type="ORF">QBC35DRAFT_470239</name>
</gene>
<protein>
    <recommendedName>
        <fullName evidence="1">non-specific serine/threonine protein kinase</fullName>
        <ecNumber evidence="1">2.7.11.1</ecNumber>
    </recommendedName>
</protein>
<feature type="compositionally biased region" description="Low complexity" evidence="10">
    <location>
        <begin position="238"/>
        <end position="267"/>
    </location>
</feature>
<dbReference type="Gene3D" id="1.10.510.10">
    <property type="entry name" value="Transferase(Phosphotransferase) domain 1"/>
    <property type="match status" value="2"/>
</dbReference>